<dbReference type="PANTHER" id="PTHR10622:SF10">
    <property type="entry name" value="HET DOMAIN-CONTAINING PROTEIN"/>
    <property type="match status" value="1"/>
</dbReference>
<dbReference type="Pfam" id="PF26640">
    <property type="entry name" value="DUF8212"/>
    <property type="match status" value="1"/>
</dbReference>
<dbReference type="InterPro" id="IPR058525">
    <property type="entry name" value="DUF8212"/>
</dbReference>
<reference evidence="3 4" key="1">
    <citation type="submission" date="2016-05" db="EMBL/GenBank/DDBJ databases">
        <title>A degradative enzymes factory behind the ericoid mycorrhizal symbiosis.</title>
        <authorList>
            <consortium name="DOE Joint Genome Institute"/>
            <person name="Martino E."/>
            <person name="Morin E."/>
            <person name="Grelet G."/>
            <person name="Kuo A."/>
            <person name="Kohler A."/>
            <person name="Daghino S."/>
            <person name="Barry K."/>
            <person name="Choi C."/>
            <person name="Cichocki N."/>
            <person name="Clum A."/>
            <person name="Copeland A."/>
            <person name="Hainaut M."/>
            <person name="Haridas S."/>
            <person name="Labutti K."/>
            <person name="Lindquist E."/>
            <person name="Lipzen A."/>
            <person name="Khouja H.-R."/>
            <person name="Murat C."/>
            <person name="Ohm R."/>
            <person name="Olson A."/>
            <person name="Spatafora J."/>
            <person name="Veneault-Fourrey C."/>
            <person name="Henrissat B."/>
            <person name="Grigoriev I."/>
            <person name="Martin F."/>
            <person name="Perotto S."/>
        </authorList>
    </citation>
    <scope>NUCLEOTIDE SEQUENCE [LARGE SCALE GENOMIC DNA]</scope>
    <source>
        <strain evidence="3 4">UAMH 7357</strain>
    </source>
</reference>
<dbReference type="InterPro" id="IPR010730">
    <property type="entry name" value="HET"/>
</dbReference>
<feature type="domain" description="Heterokaryon incompatibility" evidence="1">
    <location>
        <begin position="22"/>
        <end position="106"/>
    </location>
</feature>
<feature type="domain" description="DUF8212" evidence="2">
    <location>
        <begin position="228"/>
        <end position="253"/>
    </location>
</feature>
<dbReference type="EMBL" id="KZ613511">
    <property type="protein sequence ID" value="PMD15736.1"/>
    <property type="molecule type" value="Genomic_DNA"/>
</dbReference>
<accession>A0A2J6PPB0</accession>
<evidence type="ECO:0000313" key="3">
    <source>
        <dbReference type="EMBL" id="PMD15736.1"/>
    </source>
</evidence>
<proteinExistence type="predicted"/>
<keyword evidence="4" id="KW-1185">Reference proteome</keyword>
<dbReference type="Pfam" id="PF06985">
    <property type="entry name" value="HET"/>
    <property type="match status" value="1"/>
</dbReference>
<evidence type="ECO:0000259" key="2">
    <source>
        <dbReference type="Pfam" id="PF26640"/>
    </source>
</evidence>
<protein>
    <submittedName>
        <fullName evidence="3">HET-domain-containing protein</fullName>
    </submittedName>
</protein>
<sequence>MKKVKVVTLVLKEFIGNKVPHYAILSHTWGDEEVTLQDMMTNEAMGSKGYEKVRNACTVAAVDEFEYIWIDTCCIDKTSSAELSEALNSMYRWYEEAKQCYAYLEDVPRGTIDRRLGRLNDNTIDWLRKSRWFTRGWTLQELIAPSTVIFLDREWRAIGSKSTLQELISEITRIPGGFLLGDDLGHASIAQRMSWASKRETTRVEDRAYCLTGLFGIYMPMLYGEGERAFIRLQEEIIRISDDHSLFAWRSTENHGGILATSPVQVLQSFIVRK</sequence>
<gene>
    <name evidence="3" type="ORF">NA56DRAFT_673669</name>
</gene>
<evidence type="ECO:0000313" key="4">
    <source>
        <dbReference type="Proteomes" id="UP000235672"/>
    </source>
</evidence>
<dbReference type="OrthoDB" id="20872at2759"/>
<dbReference type="AlphaFoldDB" id="A0A2J6PPB0"/>
<name>A0A2J6PPB0_9HELO</name>
<dbReference type="PANTHER" id="PTHR10622">
    <property type="entry name" value="HET DOMAIN-CONTAINING PROTEIN"/>
    <property type="match status" value="1"/>
</dbReference>
<evidence type="ECO:0000259" key="1">
    <source>
        <dbReference type="Pfam" id="PF06985"/>
    </source>
</evidence>
<dbReference type="Proteomes" id="UP000235672">
    <property type="component" value="Unassembled WGS sequence"/>
</dbReference>
<dbReference type="STRING" id="1745343.A0A2J6PPB0"/>
<organism evidence="3 4">
    <name type="scientific">Hyaloscypha hepaticicola</name>
    <dbReference type="NCBI Taxonomy" id="2082293"/>
    <lineage>
        <taxon>Eukaryota</taxon>
        <taxon>Fungi</taxon>
        <taxon>Dikarya</taxon>
        <taxon>Ascomycota</taxon>
        <taxon>Pezizomycotina</taxon>
        <taxon>Leotiomycetes</taxon>
        <taxon>Helotiales</taxon>
        <taxon>Hyaloscyphaceae</taxon>
        <taxon>Hyaloscypha</taxon>
    </lineage>
</organism>